<dbReference type="Pfam" id="PF12802">
    <property type="entry name" value="MarR_2"/>
    <property type="match status" value="1"/>
</dbReference>
<evidence type="ECO:0000256" key="3">
    <source>
        <dbReference type="ARBA" id="ARBA00023163"/>
    </source>
</evidence>
<feature type="domain" description="HTH marR-type" evidence="4">
    <location>
        <begin position="1"/>
        <end position="144"/>
    </location>
</feature>
<sequence>MNQPSEQISRSVDHQALEHAGRTFIAVWCRSQDRVAGHVPPTQLRTLEVIAARPHLGMRDLAAHLGMIPSSASRLCDRLVAAGLLVREPSDVDRRQVVLRATPEGEELLRDLARQRRRDLEAVLDRMPPEDGARLLAGLLSFAEHAERAEDDGSG</sequence>
<keyword evidence="2 5" id="KW-0238">DNA-binding</keyword>
<evidence type="ECO:0000256" key="2">
    <source>
        <dbReference type="ARBA" id="ARBA00023125"/>
    </source>
</evidence>
<evidence type="ECO:0000259" key="4">
    <source>
        <dbReference type="PROSITE" id="PS50995"/>
    </source>
</evidence>
<dbReference type="PROSITE" id="PS01117">
    <property type="entry name" value="HTH_MARR_1"/>
    <property type="match status" value="1"/>
</dbReference>
<dbReference type="EMBL" id="JACJIA010000001">
    <property type="protein sequence ID" value="MBA8948753.1"/>
    <property type="molecule type" value="Genomic_DNA"/>
</dbReference>
<keyword evidence="6" id="KW-1185">Reference proteome</keyword>
<dbReference type="GO" id="GO:0003700">
    <property type="term" value="F:DNA-binding transcription factor activity"/>
    <property type="evidence" value="ECO:0007669"/>
    <property type="project" value="InterPro"/>
</dbReference>
<evidence type="ECO:0000313" key="5">
    <source>
        <dbReference type="EMBL" id="MBA8948753.1"/>
    </source>
</evidence>
<organism evidence="5 6">
    <name type="scientific">Actinomadura namibiensis</name>
    <dbReference type="NCBI Taxonomy" id="182080"/>
    <lineage>
        <taxon>Bacteria</taxon>
        <taxon>Bacillati</taxon>
        <taxon>Actinomycetota</taxon>
        <taxon>Actinomycetes</taxon>
        <taxon>Streptosporangiales</taxon>
        <taxon>Thermomonosporaceae</taxon>
        <taxon>Actinomadura</taxon>
    </lineage>
</organism>
<dbReference type="PANTHER" id="PTHR33164:SF43">
    <property type="entry name" value="HTH-TYPE TRANSCRIPTIONAL REPRESSOR YETL"/>
    <property type="match status" value="1"/>
</dbReference>
<keyword evidence="3" id="KW-0804">Transcription</keyword>
<proteinExistence type="predicted"/>
<dbReference type="InterPro" id="IPR023187">
    <property type="entry name" value="Tscrpt_reg_MarR-type_CS"/>
</dbReference>
<dbReference type="InterPro" id="IPR039422">
    <property type="entry name" value="MarR/SlyA-like"/>
</dbReference>
<keyword evidence="1" id="KW-0805">Transcription regulation</keyword>
<protein>
    <submittedName>
        <fullName evidence="5">DNA-binding MarR family transcriptional regulator</fullName>
    </submittedName>
</protein>
<evidence type="ECO:0000313" key="6">
    <source>
        <dbReference type="Proteomes" id="UP000572680"/>
    </source>
</evidence>
<comment type="caution">
    <text evidence="5">The sequence shown here is derived from an EMBL/GenBank/DDBJ whole genome shotgun (WGS) entry which is preliminary data.</text>
</comment>
<dbReference type="PANTHER" id="PTHR33164">
    <property type="entry name" value="TRANSCRIPTIONAL REGULATOR, MARR FAMILY"/>
    <property type="match status" value="1"/>
</dbReference>
<name>A0A7W3LIF6_ACTNM</name>
<reference evidence="5 6" key="1">
    <citation type="submission" date="2020-08" db="EMBL/GenBank/DDBJ databases">
        <title>Genomic Encyclopedia of Type Strains, Phase IV (KMG-IV): sequencing the most valuable type-strain genomes for metagenomic binning, comparative biology and taxonomic classification.</title>
        <authorList>
            <person name="Goeker M."/>
        </authorList>
    </citation>
    <scope>NUCLEOTIDE SEQUENCE [LARGE SCALE GENOMIC DNA]</scope>
    <source>
        <strain evidence="5 6">DSM 44197</strain>
    </source>
</reference>
<gene>
    <name evidence="5" type="ORF">HNR61_000351</name>
</gene>
<dbReference type="Proteomes" id="UP000572680">
    <property type="component" value="Unassembled WGS sequence"/>
</dbReference>
<dbReference type="AlphaFoldDB" id="A0A7W3LIF6"/>
<accession>A0A7W3LIF6</accession>
<dbReference type="InterPro" id="IPR036388">
    <property type="entry name" value="WH-like_DNA-bd_sf"/>
</dbReference>
<dbReference type="Gene3D" id="1.10.10.10">
    <property type="entry name" value="Winged helix-like DNA-binding domain superfamily/Winged helix DNA-binding domain"/>
    <property type="match status" value="1"/>
</dbReference>
<dbReference type="GO" id="GO:0006950">
    <property type="term" value="P:response to stress"/>
    <property type="evidence" value="ECO:0007669"/>
    <property type="project" value="TreeGrafter"/>
</dbReference>
<dbReference type="GO" id="GO:0003677">
    <property type="term" value="F:DNA binding"/>
    <property type="evidence" value="ECO:0007669"/>
    <property type="project" value="UniProtKB-KW"/>
</dbReference>
<dbReference type="PROSITE" id="PS50995">
    <property type="entry name" value="HTH_MARR_2"/>
    <property type="match status" value="1"/>
</dbReference>
<dbReference type="RefSeq" id="WP_182841347.1">
    <property type="nucleotide sequence ID" value="NZ_BAAALP010000006.1"/>
</dbReference>
<dbReference type="SMART" id="SM00347">
    <property type="entry name" value="HTH_MARR"/>
    <property type="match status" value="1"/>
</dbReference>
<dbReference type="SUPFAM" id="SSF46785">
    <property type="entry name" value="Winged helix' DNA-binding domain"/>
    <property type="match status" value="1"/>
</dbReference>
<evidence type="ECO:0000256" key="1">
    <source>
        <dbReference type="ARBA" id="ARBA00023015"/>
    </source>
</evidence>
<dbReference type="InterPro" id="IPR000835">
    <property type="entry name" value="HTH_MarR-typ"/>
</dbReference>
<dbReference type="InterPro" id="IPR036390">
    <property type="entry name" value="WH_DNA-bd_sf"/>
</dbReference>